<dbReference type="SUPFAM" id="SSF49785">
    <property type="entry name" value="Galactose-binding domain-like"/>
    <property type="match status" value="2"/>
</dbReference>
<dbReference type="Pfam" id="PF13363">
    <property type="entry name" value="BetaGal_dom3"/>
    <property type="match status" value="1"/>
</dbReference>
<dbReference type="InterPro" id="IPR017853">
    <property type="entry name" value="GH"/>
</dbReference>
<reference evidence="12" key="1">
    <citation type="submission" date="2020-10" db="EMBL/GenBank/DDBJ databases">
        <title>High-Quality Genome Resource of Clonostachys rosea strain S41 by Oxford Nanopore Long-Read Sequencing.</title>
        <authorList>
            <person name="Wang H."/>
        </authorList>
    </citation>
    <scope>NUCLEOTIDE SEQUENCE</scope>
    <source>
        <strain evidence="12">S41</strain>
    </source>
</reference>
<comment type="catalytic activity">
    <reaction evidence="1">
        <text>Hydrolysis of terminal non-reducing beta-D-galactose residues in beta-D-galactosides.</text>
        <dbReference type="EC" id="3.2.1.23"/>
    </reaction>
</comment>
<evidence type="ECO:0000256" key="2">
    <source>
        <dbReference type="ARBA" id="ARBA00009809"/>
    </source>
</evidence>
<dbReference type="EC" id="3.2.1.23" evidence="3"/>
<evidence type="ECO:0000256" key="6">
    <source>
        <dbReference type="ARBA" id="ARBA00023180"/>
    </source>
</evidence>
<dbReference type="FunFam" id="3.20.20.80:FF:000040">
    <property type="entry name" value="Beta-galactosidase A"/>
    <property type="match status" value="1"/>
</dbReference>
<keyword evidence="7" id="KW-0326">Glycosidase</keyword>
<name>A0A8H7NAP6_BIOOC</name>
<accession>A0A8H7NAP6</accession>
<feature type="signal peptide" evidence="10">
    <location>
        <begin position="1"/>
        <end position="19"/>
    </location>
</feature>
<feature type="domain" description="Beta-galactosidase" evidence="11">
    <location>
        <begin position="379"/>
        <end position="556"/>
    </location>
</feature>
<dbReference type="InterPro" id="IPR029058">
    <property type="entry name" value="AB_hydrolase_fold"/>
</dbReference>
<dbReference type="InterPro" id="IPR008979">
    <property type="entry name" value="Galactose-bd-like_sf"/>
</dbReference>
<keyword evidence="5" id="KW-0378">Hydrolase</keyword>
<evidence type="ECO:0000313" key="13">
    <source>
        <dbReference type="Proteomes" id="UP000616885"/>
    </source>
</evidence>
<dbReference type="InterPro" id="IPR001944">
    <property type="entry name" value="Glycoside_Hdrlase_35"/>
</dbReference>
<dbReference type="InterPro" id="IPR036833">
    <property type="entry name" value="BetaGal_dom3_sf"/>
</dbReference>
<organism evidence="12 13">
    <name type="scientific">Bionectria ochroleuca</name>
    <name type="common">Gliocladium roseum</name>
    <dbReference type="NCBI Taxonomy" id="29856"/>
    <lineage>
        <taxon>Eukaryota</taxon>
        <taxon>Fungi</taxon>
        <taxon>Dikarya</taxon>
        <taxon>Ascomycota</taxon>
        <taxon>Pezizomycotina</taxon>
        <taxon>Sordariomycetes</taxon>
        <taxon>Hypocreomycetidae</taxon>
        <taxon>Hypocreales</taxon>
        <taxon>Bionectriaceae</taxon>
        <taxon>Clonostachys</taxon>
    </lineage>
</organism>
<comment type="similarity">
    <text evidence="2 8">Belongs to the glycosyl hydrolase 35 family.</text>
</comment>
<dbReference type="Proteomes" id="UP000616885">
    <property type="component" value="Unassembled WGS sequence"/>
</dbReference>
<evidence type="ECO:0000256" key="9">
    <source>
        <dbReference type="SAM" id="MobiDB-lite"/>
    </source>
</evidence>
<dbReference type="Pfam" id="PF12697">
    <property type="entry name" value="Abhydrolase_6"/>
    <property type="match status" value="1"/>
</dbReference>
<dbReference type="Gene3D" id="3.20.20.80">
    <property type="entry name" value="Glycosidases"/>
    <property type="match status" value="1"/>
</dbReference>
<sequence length="1211" mass="133926">MKILFALVAISKLLFLASATNNGLTDAVEWDEYSLTVNGSRLFVLGGEFHYQRLPVPELWPDIFQKFKANGFNALGLYFFWSYHSAEEGIYDFETSGKNLQKLFDAAKEAGLYVIARPGPYINAETNAGGYALWGSDGRIGQIRTNDERYHDAWAPYIQNLIPILAANQITEGGPVILVQVENELRQTVHEPDHTLVQYMIKLEEAFRDAGVVVPLTHNEKSMSRQSWSSDFQNVGGAVDVYALDHYPGALSCTNNETGFVVNRGYYQWFKKTSWTQPEYMAEFEGGWFSAWGSDTFYDECFTEHSPEFADVFYKNNIGQRITLLGIYMAYGGTNWGHSAAPVVYSSYDYSAPLRETRQIWSKLKQTKLLGLFTRVSGDLVRTEMAGNGTGYSTSSSDIFAWKLKNIDSNSTFTVIQHNNTQSRGSVEFAVSFDTSEGTIEVTDVSLDGRQSKILVTDYSFGTKKLLYATADILTYGIFDTEVLVFYLREGQAGEFVFSGQEQDLTFEVFGDSEFTANARDGRSVYSWKQAAGQTVVRFSNGVIVYLLEREAAWNFWAPPKVSTPLVKPDEHLFVLGPYLVRSARIANKVLHISGDNDVATKLEAYVGQEIETIVWNGLRIAADKTAYGAVTVDIPGADDRTISLPPLKDWNSEDGAPEIRPDFDDSGWTVCDHNETLNPFYEPATLPVLYSSDYGYYAGAKIYRGYFEGKNASAVKLTCSGGLAFGWNAWLNGKFIGGDDGASLLGTTNATLTLPEDALLDGNNVLTVFVDYHGHDQDSTGKGINNPRGILDALILPGGTREDTGFKTWKIQGNAGGSANIDPVRGPMNEGGLYPERLGWHLPEFETKGWTRSTSPLDGIKAPGVRFYITSFHLNMDSDLDVPLGVELGAPEGTVARVMIWVNGYQYGKFVPHIGPQHRFPIPPGIINNRGKNTLALSLWAQTEDGAALDKHPVFFYSACYHIHDTKQAVNQPTELPQGNKKCASASSTFHQREPPPNANLATDSDQIRAYATSLVEAGRDVVVLMHSYGGQVGTNSLHGLSAAARAAKGLDGGVTHLIYMASFALPEGKSMTDKVDEFGHMDRMPVAFDFAEDDSCTPNYPREGLVGEPFVESVDAQELKAYFDTLVRWNGKCMYEPLTNTPAWRDDIKVSFIYTKGDLTVPVDYQKNMAEHLEKEGKTVQTAEIETGHCPNLTAVDEVVQAVEKFASQ</sequence>
<evidence type="ECO:0000256" key="4">
    <source>
        <dbReference type="ARBA" id="ARBA00022729"/>
    </source>
</evidence>
<dbReference type="InterPro" id="IPR037110">
    <property type="entry name" value="Betagal_dom2_sf"/>
</dbReference>
<dbReference type="Gene3D" id="3.40.50.1820">
    <property type="entry name" value="alpha/beta hydrolase"/>
    <property type="match status" value="1"/>
</dbReference>
<evidence type="ECO:0000256" key="7">
    <source>
        <dbReference type="ARBA" id="ARBA00023295"/>
    </source>
</evidence>
<gene>
    <name evidence="12" type="ORF">IM811_013986</name>
</gene>
<dbReference type="SUPFAM" id="SSF51011">
    <property type="entry name" value="Glycosyl hydrolase domain"/>
    <property type="match status" value="1"/>
</dbReference>
<dbReference type="EMBL" id="JADCTT010000005">
    <property type="protein sequence ID" value="KAF9752192.1"/>
    <property type="molecule type" value="Genomic_DNA"/>
</dbReference>
<dbReference type="AlphaFoldDB" id="A0A8H7NAP6"/>
<dbReference type="GO" id="GO:0004565">
    <property type="term" value="F:beta-galactosidase activity"/>
    <property type="evidence" value="ECO:0007669"/>
    <property type="project" value="UniProtKB-EC"/>
</dbReference>
<dbReference type="PRINTS" id="PR00742">
    <property type="entry name" value="GLHYDRLASE35"/>
</dbReference>
<dbReference type="InterPro" id="IPR018954">
    <property type="entry name" value="Betagal_dom2"/>
</dbReference>
<dbReference type="Pfam" id="PF01301">
    <property type="entry name" value="Glyco_hydro_35"/>
    <property type="match status" value="1"/>
</dbReference>
<dbReference type="SMART" id="SM01029">
    <property type="entry name" value="BetaGal_dom2"/>
    <property type="match status" value="1"/>
</dbReference>
<dbReference type="PANTHER" id="PTHR23421">
    <property type="entry name" value="BETA-GALACTOSIDASE RELATED"/>
    <property type="match status" value="1"/>
</dbReference>
<evidence type="ECO:0000256" key="8">
    <source>
        <dbReference type="RuleBase" id="RU003679"/>
    </source>
</evidence>
<evidence type="ECO:0000313" key="12">
    <source>
        <dbReference type="EMBL" id="KAF9752192.1"/>
    </source>
</evidence>
<evidence type="ECO:0000256" key="10">
    <source>
        <dbReference type="SAM" id="SignalP"/>
    </source>
</evidence>
<evidence type="ECO:0000256" key="3">
    <source>
        <dbReference type="ARBA" id="ARBA00012756"/>
    </source>
</evidence>
<dbReference type="Gene3D" id="2.60.120.260">
    <property type="entry name" value="Galactose-binding domain-like"/>
    <property type="match status" value="2"/>
</dbReference>
<dbReference type="SUPFAM" id="SSF117100">
    <property type="entry name" value="Beta-galactosidase LacA, domain 3"/>
    <property type="match status" value="1"/>
</dbReference>
<dbReference type="InterPro" id="IPR025972">
    <property type="entry name" value="BetaGal_dom3"/>
</dbReference>
<dbReference type="GO" id="GO:0005975">
    <property type="term" value="P:carbohydrate metabolic process"/>
    <property type="evidence" value="ECO:0007669"/>
    <property type="project" value="InterPro"/>
</dbReference>
<evidence type="ECO:0000259" key="11">
    <source>
        <dbReference type="SMART" id="SM01029"/>
    </source>
</evidence>
<protein>
    <recommendedName>
        <fullName evidence="3">beta-galactosidase</fullName>
        <ecNumber evidence="3">3.2.1.23</ecNumber>
    </recommendedName>
</protein>
<keyword evidence="6" id="KW-0325">Glycoprotein</keyword>
<dbReference type="Gene3D" id="2.102.20.10">
    <property type="entry name" value="Beta-galactosidase, domain 2"/>
    <property type="match status" value="1"/>
</dbReference>
<evidence type="ECO:0000256" key="5">
    <source>
        <dbReference type="ARBA" id="ARBA00022801"/>
    </source>
</evidence>
<keyword evidence="4 10" id="KW-0732">Signal</keyword>
<feature type="chain" id="PRO_5034215037" description="beta-galactosidase" evidence="10">
    <location>
        <begin position="20"/>
        <end position="1211"/>
    </location>
</feature>
<dbReference type="SUPFAM" id="SSF51445">
    <property type="entry name" value="(Trans)glycosidases"/>
    <property type="match status" value="1"/>
</dbReference>
<dbReference type="InterPro" id="IPR025300">
    <property type="entry name" value="BetaGal_jelly_roll_dom"/>
</dbReference>
<evidence type="ECO:0000256" key="1">
    <source>
        <dbReference type="ARBA" id="ARBA00001412"/>
    </source>
</evidence>
<dbReference type="Gene3D" id="2.60.390.10">
    <property type="entry name" value="Beta-galactosidase, domain 3"/>
    <property type="match status" value="1"/>
</dbReference>
<dbReference type="InterPro" id="IPR031330">
    <property type="entry name" value="Gly_Hdrlase_35_cat"/>
</dbReference>
<dbReference type="Pfam" id="PF13364">
    <property type="entry name" value="BetaGal_ABD2"/>
    <property type="match status" value="2"/>
</dbReference>
<feature type="region of interest" description="Disordered" evidence="9">
    <location>
        <begin position="974"/>
        <end position="1003"/>
    </location>
</feature>
<dbReference type="InterPro" id="IPR000073">
    <property type="entry name" value="AB_hydrolase_1"/>
</dbReference>
<comment type="caution">
    <text evidence="12">The sequence shown here is derived from an EMBL/GenBank/DDBJ whole genome shotgun (WGS) entry which is preliminary data.</text>
</comment>
<proteinExistence type="inferred from homology"/>
<dbReference type="SUPFAM" id="SSF53474">
    <property type="entry name" value="alpha/beta-Hydrolases"/>
    <property type="match status" value="1"/>
</dbReference>
<dbReference type="Pfam" id="PF10435">
    <property type="entry name" value="BetaGal_dom2"/>
    <property type="match status" value="1"/>
</dbReference>